<reference evidence="2 3" key="1">
    <citation type="submission" date="2019-07" db="EMBL/GenBank/DDBJ databases">
        <title>Whole genome shotgun sequence of Gluconobacter wancherniae NBRC 103581.</title>
        <authorList>
            <person name="Hosoyama A."/>
            <person name="Uohara A."/>
            <person name="Ohji S."/>
            <person name="Ichikawa N."/>
        </authorList>
    </citation>
    <scope>NUCLEOTIDE SEQUENCE [LARGE SCALE GENOMIC DNA]</scope>
    <source>
        <strain evidence="2 3">NBRC 103581</strain>
    </source>
</reference>
<evidence type="ECO:0000313" key="3">
    <source>
        <dbReference type="Proteomes" id="UP000321230"/>
    </source>
</evidence>
<keyword evidence="1" id="KW-1133">Transmembrane helix</keyword>
<proteinExistence type="predicted"/>
<keyword evidence="3" id="KW-1185">Reference proteome</keyword>
<keyword evidence="1" id="KW-0472">Membrane</keyword>
<dbReference type="RefSeq" id="WP_146793097.1">
    <property type="nucleotide sequence ID" value="NZ_BARC01000005.1"/>
</dbReference>
<keyword evidence="1" id="KW-0812">Transmembrane</keyword>
<feature type="transmembrane region" description="Helical" evidence="1">
    <location>
        <begin position="62"/>
        <end position="79"/>
    </location>
</feature>
<comment type="caution">
    <text evidence="2">The sequence shown here is derived from an EMBL/GenBank/DDBJ whole genome shotgun (WGS) entry which is preliminary data.</text>
</comment>
<evidence type="ECO:0000313" key="2">
    <source>
        <dbReference type="EMBL" id="GEK92400.1"/>
    </source>
</evidence>
<dbReference type="EMBL" id="BJUZ01000001">
    <property type="protein sequence ID" value="GEK92400.1"/>
    <property type="molecule type" value="Genomic_DNA"/>
</dbReference>
<evidence type="ECO:0008006" key="4">
    <source>
        <dbReference type="Google" id="ProtNLM"/>
    </source>
</evidence>
<gene>
    <name evidence="2" type="ORF">GWA01_01700</name>
</gene>
<sequence length="129" mass="14260">MKLYYPCIDPDHAGQKLPVMVCQGFSWRVLLFGWLGLLFHGAWIAALLTAAGTILLGVLIPGNWHFVLIAALHVTLSAFTPEIRMWEQRINGHRIGQPVAATSPAQALMRWLDHQKPTATPPELPCASL</sequence>
<feature type="transmembrane region" description="Helical" evidence="1">
    <location>
        <begin position="29"/>
        <end position="56"/>
    </location>
</feature>
<protein>
    <recommendedName>
        <fullName evidence="4">DUF2628 domain-containing protein</fullName>
    </recommendedName>
</protein>
<dbReference type="OrthoDB" id="7284914at2"/>
<accession>A0A511AW05</accession>
<name>A0A511AW05_9PROT</name>
<evidence type="ECO:0000256" key="1">
    <source>
        <dbReference type="SAM" id="Phobius"/>
    </source>
</evidence>
<organism evidence="2 3">
    <name type="scientific">Gluconobacter wancherniae NBRC 103581</name>
    <dbReference type="NCBI Taxonomy" id="656744"/>
    <lineage>
        <taxon>Bacteria</taxon>
        <taxon>Pseudomonadati</taxon>
        <taxon>Pseudomonadota</taxon>
        <taxon>Alphaproteobacteria</taxon>
        <taxon>Acetobacterales</taxon>
        <taxon>Acetobacteraceae</taxon>
        <taxon>Gluconobacter</taxon>
    </lineage>
</organism>
<dbReference type="Proteomes" id="UP000321230">
    <property type="component" value="Unassembled WGS sequence"/>
</dbReference>
<dbReference type="AlphaFoldDB" id="A0A511AW05"/>